<gene>
    <name evidence="2" type="ORF">D4L85_27965</name>
</gene>
<dbReference type="KEGG" id="chk:D4L85_27965"/>
<dbReference type="Proteomes" id="UP000266183">
    <property type="component" value="Chromosome"/>
</dbReference>
<evidence type="ECO:0000313" key="2">
    <source>
        <dbReference type="EMBL" id="AYB34181.1"/>
    </source>
</evidence>
<keyword evidence="3" id="KW-1185">Reference proteome</keyword>
<dbReference type="RefSeq" id="WP_119757402.1">
    <property type="nucleotide sequence ID" value="NZ_CP032382.1"/>
</dbReference>
<keyword evidence="1" id="KW-0732">Signal</keyword>
<proteinExistence type="predicted"/>
<dbReference type="Gene3D" id="2.30.30.40">
    <property type="entry name" value="SH3 Domains"/>
    <property type="match status" value="1"/>
</dbReference>
<name>A0A385SV45_9BACT</name>
<protein>
    <recommendedName>
        <fullName evidence="4">SH3 domain-containing protein</fullName>
    </recommendedName>
</protein>
<evidence type="ECO:0008006" key="4">
    <source>
        <dbReference type="Google" id="ProtNLM"/>
    </source>
</evidence>
<evidence type="ECO:0000256" key="1">
    <source>
        <dbReference type="SAM" id="SignalP"/>
    </source>
</evidence>
<organism evidence="2 3">
    <name type="scientific">Chryseolinea soli</name>
    <dbReference type="NCBI Taxonomy" id="2321403"/>
    <lineage>
        <taxon>Bacteria</taxon>
        <taxon>Pseudomonadati</taxon>
        <taxon>Bacteroidota</taxon>
        <taxon>Cytophagia</taxon>
        <taxon>Cytophagales</taxon>
        <taxon>Fulvivirgaceae</taxon>
        <taxon>Chryseolinea</taxon>
    </lineage>
</organism>
<evidence type="ECO:0000313" key="3">
    <source>
        <dbReference type="Proteomes" id="UP000266183"/>
    </source>
</evidence>
<accession>A0A385SV45</accession>
<feature type="signal peptide" evidence="1">
    <location>
        <begin position="1"/>
        <end position="21"/>
    </location>
</feature>
<dbReference type="AlphaFoldDB" id="A0A385SV45"/>
<feature type="chain" id="PRO_5017338245" description="SH3 domain-containing protein" evidence="1">
    <location>
        <begin position="22"/>
        <end position="245"/>
    </location>
</feature>
<dbReference type="EMBL" id="CP032382">
    <property type="protein sequence ID" value="AYB34181.1"/>
    <property type="molecule type" value="Genomic_DNA"/>
</dbReference>
<dbReference type="OrthoDB" id="982584at2"/>
<reference evidence="3" key="1">
    <citation type="submission" date="2018-09" db="EMBL/GenBank/DDBJ databases">
        <title>Chryseolinea sp. KIS68-18 isolated from soil.</title>
        <authorList>
            <person name="Weon H.-Y."/>
            <person name="Kwon S.-W."/>
            <person name="Lee S.A."/>
        </authorList>
    </citation>
    <scope>NUCLEOTIDE SEQUENCE [LARGE SCALE GENOMIC DNA]</scope>
    <source>
        <strain evidence="3">KIS68-18</strain>
    </source>
</reference>
<sequence length="245" mass="28185">MRYLVTALLTLLQGPSTSAIAREFFRGDTLYVWANDGLRMRKEPGFASPAIEKLDYGTAIVVMETLSNELEFVVTNEIQGSRITRPGISVFGKFVKVRYKGLEGFIFDGFLSRLVPMHNKEPLDDYFNRAYGQLQTMEHSDNQTEYRRIIYKTGIVHEFERGQEKAWYTDFYFIPGISMNEAYLLINKSRGFEEAYKRQINEGATGFDPGPRKFSRDEIVIDYTLGQETIRGDRYHASITGEFGN</sequence>